<dbReference type="Proteomes" id="UP001056120">
    <property type="component" value="Linkage Group LG04"/>
</dbReference>
<reference evidence="1 2" key="2">
    <citation type="journal article" date="2022" name="Mol. Ecol. Resour.">
        <title>The genomes of chicory, endive, great burdock and yacon provide insights into Asteraceae paleo-polyploidization history and plant inulin production.</title>
        <authorList>
            <person name="Fan W."/>
            <person name="Wang S."/>
            <person name="Wang H."/>
            <person name="Wang A."/>
            <person name="Jiang F."/>
            <person name="Liu H."/>
            <person name="Zhao H."/>
            <person name="Xu D."/>
            <person name="Zhang Y."/>
        </authorList>
    </citation>
    <scope>NUCLEOTIDE SEQUENCE [LARGE SCALE GENOMIC DNA]</scope>
    <source>
        <strain evidence="2">cv. Yunnan</strain>
        <tissue evidence="1">Leaves</tissue>
    </source>
</reference>
<keyword evidence="2" id="KW-1185">Reference proteome</keyword>
<reference evidence="2" key="1">
    <citation type="journal article" date="2022" name="Mol. Ecol. Resour.">
        <title>The genomes of chicory, endive, great burdock and yacon provide insights into Asteraceae palaeo-polyploidization history and plant inulin production.</title>
        <authorList>
            <person name="Fan W."/>
            <person name="Wang S."/>
            <person name="Wang H."/>
            <person name="Wang A."/>
            <person name="Jiang F."/>
            <person name="Liu H."/>
            <person name="Zhao H."/>
            <person name="Xu D."/>
            <person name="Zhang Y."/>
        </authorList>
    </citation>
    <scope>NUCLEOTIDE SEQUENCE [LARGE SCALE GENOMIC DNA]</scope>
    <source>
        <strain evidence="2">cv. Yunnan</strain>
    </source>
</reference>
<sequence>MEPEEVTILPFSTIKPQIHYPLLRSRRLKCPALMGLNAEKKRESERRGHHHSEIGKEKEPDVKSLSLLFFLIDIS</sequence>
<protein>
    <submittedName>
        <fullName evidence="1">Uncharacterized protein</fullName>
    </submittedName>
</protein>
<accession>A0ACB9JFA3</accession>
<name>A0ACB9JFA3_9ASTR</name>
<organism evidence="1 2">
    <name type="scientific">Smallanthus sonchifolius</name>
    <dbReference type="NCBI Taxonomy" id="185202"/>
    <lineage>
        <taxon>Eukaryota</taxon>
        <taxon>Viridiplantae</taxon>
        <taxon>Streptophyta</taxon>
        <taxon>Embryophyta</taxon>
        <taxon>Tracheophyta</taxon>
        <taxon>Spermatophyta</taxon>
        <taxon>Magnoliopsida</taxon>
        <taxon>eudicotyledons</taxon>
        <taxon>Gunneridae</taxon>
        <taxon>Pentapetalae</taxon>
        <taxon>asterids</taxon>
        <taxon>campanulids</taxon>
        <taxon>Asterales</taxon>
        <taxon>Asteraceae</taxon>
        <taxon>Asteroideae</taxon>
        <taxon>Heliantheae alliance</taxon>
        <taxon>Millerieae</taxon>
        <taxon>Smallanthus</taxon>
    </lineage>
</organism>
<dbReference type="EMBL" id="CM042021">
    <property type="protein sequence ID" value="KAI3818869.1"/>
    <property type="molecule type" value="Genomic_DNA"/>
</dbReference>
<evidence type="ECO:0000313" key="1">
    <source>
        <dbReference type="EMBL" id="KAI3818869.1"/>
    </source>
</evidence>
<evidence type="ECO:0000313" key="2">
    <source>
        <dbReference type="Proteomes" id="UP001056120"/>
    </source>
</evidence>
<comment type="caution">
    <text evidence="1">The sequence shown here is derived from an EMBL/GenBank/DDBJ whole genome shotgun (WGS) entry which is preliminary data.</text>
</comment>
<proteinExistence type="predicted"/>
<gene>
    <name evidence="1" type="ORF">L1987_12690</name>
</gene>